<proteinExistence type="predicted"/>
<dbReference type="EMBL" id="BAABBP010000001">
    <property type="protein sequence ID" value="GAA3981644.1"/>
    <property type="molecule type" value="Genomic_DNA"/>
</dbReference>
<accession>A0ABP7QFE6</accession>
<reference evidence="3" key="1">
    <citation type="journal article" date="2019" name="Int. J. Syst. Evol. Microbiol.">
        <title>The Global Catalogue of Microorganisms (GCM) 10K type strain sequencing project: providing services to taxonomists for standard genome sequencing and annotation.</title>
        <authorList>
            <consortium name="The Broad Institute Genomics Platform"/>
            <consortium name="The Broad Institute Genome Sequencing Center for Infectious Disease"/>
            <person name="Wu L."/>
            <person name="Ma J."/>
        </authorList>
    </citation>
    <scope>NUCLEOTIDE SEQUENCE [LARGE SCALE GENOMIC DNA]</scope>
    <source>
        <strain evidence="3">JCM 17561</strain>
    </source>
</reference>
<protein>
    <recommendedName>
        <fullName evidence="4">DUF2946 domain-containing protein</fullName>
    </recommendedName>
</protein>
<organism evidence="2 3">
    <name type="scientific">Comamonas faecalis</name>
    <dbReference type="NCBI Taxonomy" id="1387849"/>
    <lineage>
        <taxon>Bacteria</taxon>
        <taxon>Pseudomonadati</taxon>
        <taxon>Pseudomonadota</taxon>
        <taxon>Betaproteobacteria</taxon>
        <taxon>Burkholderiales</taxon>
        <taxon>Comamonadaceae</taxon>
        <taxon>Comamonas</taxon>
    </lineage>
</organism>
<sequence length="122" mass="12998">MRRLLHYPRHVARLLLACFVLALGVATAAPMLRMPQLQRLCSASSEALWVVVDDGSSSTAAGHTLECPLCLPTLLAPPSARHWSPPALPALAVVRAPQAQHHRAPVSRAPFPPRAPPALGVT</sequence>
<name>A0ABP7QFE6_9BURK</name>
<comment type="caution">
    <text evidence="2">The sequence shown here is derived from an EMBL/GenBank/DDBJ whole genome shotgun (WGS) entry which is preliminary data.</text>
</comment>
<feature type="region of interest" description="Disordered" evidence="1">
    <location>
        <begin position="102"/>
        <end position="122"/>
    </location>
</feature>
<keyword evidence="3" id="KW-1185">Reference proteome</keyword>
<gene>
    <name evidence="2" type="ORF">GCM10022279_01560</name>
</gene>
<evidence type="ECO:0000256" key="1">
    <source>
        <dbReference type="SAM" id="MobiDB-lite"/>
    </source>
</evidence>
<evidence type="ECO:0000313" key="2">
    <source>
        <dbReference type="EMBL" id="GAA3981644.1"/>
    </source>
</evidence>
<evidence type="ECO:0000313" key="3">
    <source>
        <dbReference type="Proteomes" id="UP001501627"/>
    </source>
</evidence>
<dbReference type="RefSeq" id="WP_103046358.1">
    <property type="nucleotide sequence ID" value="NZ_BAABBP010000001.1"/>
</dbReference>
<dbReference type="Proteomes" id="UP001501627">
    <property type="component" value="Unassembled WGS sequence"/>
</dbReference>
<evidence type="ECO:0008006" key="4">
    <source>
        <dbReference type="Google" id="ProtNLM"/>
    </source>
</evidence>